<evidence type="ECO:0000313" key="2">
    <source>
        <dbReference type="EMBL" id="KKL18117.1"/>
    </source>
</evidence>
<feature type="region of interest" description="Disordered" evidence="1">
    <location>
        <begin position="146"/>
        <end position="195"/>
    </location>
</feature>
<feature type="non-terminal residue" evidence="2">
    <location>
        <position position="195"/>
    </location>
</feature>
<proteinExistence type="predicted"/>
<dbReference type="AlphaFoldDB" id="A0A0F9BW11"/>
<gene>
    <name evidence="2" type="ORF">LCGC14_2478750</name>
</gene>
<evidence type="ECO:0000256" key="1">
    <source>
        <dbReference type="SAM" id="MobiDB-lite"/>
    </source>
</evidence>
<comment type="caution">
    <text evidence="2">The sequence shown here is derived from an EMBL/GenBank/DDBJ whole genome shotgun (WGS) entry which is preliminary data.</text>
</comment>
<protein>
    <submittedName>
        <fullName evidence="2">Uncharacterized protein</fullName>
    </submittedName>
</protein>
<name>A0A0F9BW11_9ZZZZ</name>
<reference evidence="2" key="1">
    <citation type="journal article" date="2015" name="Nature">
        <title>Complex archaea that bridge the gap between prokaryotes and eukaryotes.</title>
        <authorList>
            <person name="Spang A."/>
            <person name="Saw J.H."/>
            <person name="Jorgensen S.L."/>
            <person name="Zaremba-Niedzwiedzka K."/>
            <person name="Martijn J."/>
            <person name="Lind A.E."/>
            <person name="van Eijk R."/>
            <person name="Schleper C."/>
            <person name="Guy L."/>
            <person name="Ettema T.J."/>
        </authorList>
    </citation>
    <scope>NUCLEOTIDE SEQUENCE</scope>
</reference>
<accession>A0A0F9BW11</accession>
<dbReference type="EMBL" id="LAZR01038995">
    <property type="protein sequence ID" value="KKL18117.1"/>
    <property type="molecule type" value="Genomic_DNA"/>
</dbReference>
<organism evidence="2">
    <name type="scientific">marine sediment metagenome</name>
    <dbReference type="NCBI Taxonomy" id="412755"/>
    <lineage>
        <taxon>unclassified sequences</taxon>
        <taxon>metagenomes</taxon>
        <taxon>ecological metagenomes</taxon>
    </lineage>
</organism>
<sequence>MREVKLNGRIKFDVSANGHVLPGELKAMLGIRGYEKWLSLDGQKAKVTALREHERYDIRFECGYTIEEISISHFFGYVDRPEPIATAGGTHDELDKVDEELSAELNEDTESAELSDSINAVRDKIEAEDAAAHDEEVFDSAVVGATDETNDDVHHTPIAKSEVPSQAELDSSIADAQCQAPEAPEDTQVTEGTAT</sequence>